<dbReference type="AlphaFoldDB" id="E3QHS2"/>
<keyword evidence="2" id="KW-1185">Reference proteome</keyword>
<accession>E3QHS2</accession>
<evidence type="ECO:0000313" key="2">
    <source>
        <dbReference type="Proteomes" id="UP000008782"/>
    </source>
</evidence>
<dbReference type="HOGENOM" id="CLU_2249928_0_0_1"/>
<dbReference type="GeneID" id="24410919"/>
<dbReference type="RefSeq" id="XP_008094430.1">
    <property type="nucleotide sequence ID" value="XM_008096239.1"/>
</dbReference>
<evidence type="ECO:0000313" key="1">
    <source>
        <dbReference type="EMBL" id="EFQ30410.1"/>
    </source>
</evidence>
<proteinExistence type="predicted"/>
<sequence length="104" mass="11231">MGTGTETGPLDLGHFVPDLRRLDFPINRGEIEPFLRSMPMFPTASISFRWGDTQASEYGGVLGGGAPVLAAAGEPVTAKADVSAIFRSSVFNYEAYERLDTYVV</sequence>
<dbReference type="EMBL" id="GG697349">
    <property type="protein sequence ID" value="EFQ30410.1"/>
    <property type="molecule type" value="Genomic_DNA"/>
</dbReference>
<dbReference type="Proteomes" id="UP000008782">
    <property type="component" value="Unassembled WGS sequence"/>
</dbReference>
<dbReference type="VEuPathDB" id="FungiDB:GLRG_05554"/>
<organism evidence="2">
    <name type="scientific">Colletotrichum graminicola (strain M1.001 / M2 / FGSC 10212)</name>
    <name type="common">Maize anthracnose fungus</name>
    <name type="synonym">Glomerella graminicola</name>
    <dbReference type="NCBI Taxonomy" id="645133"/>
    <lineage>
        <taxon>Eukaryota</taxon>
        <taxon>Fungi</taxon>
        <taxon>Dikarya</taxon>
        <taxon>Ascomycota</taxon>
        <taxon>Pezizomycotina</taxon>
        <taxon>Sordariomycetes</taxon>
        <taxon>Hypocreomycetidae</taxon>
        <taxon>Glomerellales</taxon>
        <taxon>Glomerellaceae</taxon>
        <taxon>Colletotrichum</taxon>
        <taxon>Colletotrichum graminicola species complex</taxon>
    </lineage>
</organism>
<name>E3QHS2_COLGM</name>
<dbReference type="OrthoDB" id="4500473at2759"/>
<protein>
    <submittedName>
        <fullName evidence="1">Uncharacterized protein</fullName>
    </submittedName>
</protein>
<reference evidence="2" key="1">
    <citation type="journal article" date="2012" name="Nat. Genet.">
        <title>Lifestyle transitions in plant pathogenic Colletotrichum fungi deciphered by genome and transcriptome analyses.</title>
        <authorList>
            <person name="O'Connell R.J."/>
            <person name="Thon M.R."/>
            <person name="Hacquard S."/>
            <person name="Amyotte S.G."/>
            <person name="Kleemann J."/>
            <person name="Torres M.F."/>
            <person name="Damm U."/>
            <person name="Buiate E.A."/>
            <person name="Epstein L."/>
            <person name="Alkan N."/>
            <person name="Altmueller J."/>
            <person name="Alvarado-Balderrama L."/>
            <person name="Bauser C.A."/>
            <person name="Becker C."/>
            <person name="Birren B.W."/>
            <person name="Chen Z."/>
            <person name="Choi J."/>
            <person name="Crouch J.A."/>
            <person name="Duvick J.P."/>
            <person name="Farman M.A."/>
            <person name="Gan P."/>
            <person name="Heiman D."/>
            <person name="Henrissat B."/>
            <person name="Howard R.J."/>
            <person name="Kabbage M."/>
            <person name="Koch C."/>
            <person name="Kracher B."/>
            <person name="Kubo Y."/>
            <person name="Law A.D."/>
            <person name="Lebrun M.-H."/>
            <person name="Lee Y.-H."/>
            <person name="Miyara I."/>
            <person name="Moore N."/>
            <person name="Neumann U."/>
            <person name="Nordstroem K."/>
            <person name="Panaccione D.G."/>
            <person name="Panstruga R."/>
            <person name="Place M."/>
            <person name="Proctor R.H."/>
            <person name="Prusky D."/>
            <person name="Rech G."/>
            <person name="Reinhardt R."/>
            <person name="Rollins J.A."/>
            <person name="Rounsley S."/>
            <person name="Schardl C.L."/>
            <person name="Schwartz D.C."/>
            <person name="Shenoy N."/>
            <person name="Shirasu K."/>
            <person name="Sikhakolli U.R."/>
            <person name="Stueber K."/>
            <person name="Sukno S.A."/>
            <person name="Sweigard J.A."/>
            <person name="Takano Y."/>
            <person name="Takahara H."/>
            <person name="Trail F."/>
            <person name="van der Does H.C."/>
            <person name="Voll L.M."/>
            <person name="Will I."/>
            <person name="Young S."/>
            <person name="Zeng Q."/>
            <person name="Zhang J."/>
            <person name="Zhou S."/>
            <person name="Dickman M.B."/>
            <person name="Schulze-Lefert P."/>
            <person name="Ver Loren van Themaat E."/>
            <person name="Ma L.-J."/>
            <person name="Vaillancourt L.J."/>
        </authorList>
    </citation>
    <scope>NUCLEOTIDE SEQUENCE [LARGE SCALE GENOMIC DNA]</scope>
    <source>
        <strain evidence="2">M1.001 / M2 / FGSC 10212</strain>
    </source>
</reference>
<gene>
    <name evidence="1" type="ORF">GLRG_05554</name>
</gene>